<evidence type="ECO:0000313" key="1">
    <source>
        <dbReference type="EMBL" id="GBG65264.1"/>
    </source>
</evidence>
<comment type="caution">
    <text evidence="1">The sequence shown here is derived from an EMBL/GenBank/DDBJ whole genome shotgun (WGS) entry which is preliminary data.</text>
</comment>
<accession>A0A388K5D1</accession>
<reference evidence="1 2" key="1">
    <citation type="journal article" date="2018" name="Cell">
        <title>The Chara Genome: Secondary Complexity and Implications for Plant Terrestrialization.</title>
        <authorList>
            <person name="Nishiyama T."/>
            <person name="Sakayama H."/>
            <person name="Vries J.D."/>
            <person name="Buschmann H."/>
            <person name="Saint-Marcoux D."/>
            <person name="Ullrich K.K."/>
            <person name="Haas F.B."/>
            <person name="Vanderstraeten L."/>
            <person name="Becker D."/>
            <person name="Lang D."/>
            <person name="Vosolsobe S."/>
            <person name="Rombauts S."/>
            <person name="Wilhelmsson P.K.I."/>
            <person name="Janitza P."/>
            <person name="Kern R."/>
            <person name="Heyl A."/>
            <person name="Rumpler F."/>
            <person name="Villalobos L.I.A.C."/>
            <person name="Clay J.M."/>
            <person name="Skokan R."/>
            <person name="Toyoda A."/>
            <person name="Suzuki Y."/>
            <person name="Kagoshima H."/>
            <person name="Schijlen E."/>
            <person name="Tajeshwar N."/>
            <person name="Catarino B."/>
            <person name="Hetherington A.J."/>
            <person name="Saltykova A."/>
            <person name="Bonnot C."/>
            <person name="Breuninger H."/>
            <person name="Symeonidi A."/>
            <person name="Radhakrishnan G.V."/>
            <person name="Van Nieuwerburgh F."/>
            <person name="Deforce D."/>
            <person name="Chang C."/>
            <person name="Karol K.G."/>
            <person name="Hedrich R."/>
            <person name="Ulvskov P."/>
            <person name="Glockner G."/>
            <person name="Delwiche C.F."/>
            <person name="Petrasek J."/>
            <person name="Van de Peer Y."/>
            <person name="Friml J."/>
            <person name="Beilby M."/>
            <person name="Dolan L."/>
            <person name="Kohara Y."/>
            <person name="Sugano S."/>
            <person name="Fujiyama A."/>
            <person name="Delaux P.-M."/>
            <person name="Quint M."/>
            <person name="TheiBen G."/>
            <person name="Hagemann M."/>
            <person name="Harholt J."/>
            <person name="Dunand C."/>
            <person name="Zachgo S."/>
            <person name="Langdale J."/>
            <person name="Maumus F."/>
            <person name="Straeten D.V.D."/>
            <person name="Gould S.B."/>
            <person name="Rensing S.A."/>
        </authorList>
    </citation>
    <scope>NUCLEOTIDE SEQUENCE [LARGE SCALE GENOMIC DNA]</scope>
    <source>
        <strain evidence="1 2">S276</strain>
    </source>
</reference>
<sequence length="205" mass="23934">MKSIRWLWKEKGFPIAVMGNPNGKQAQVQKWHEFCAQPLHEMPYNHLWILADEMGEDNIKRQIAALHSYFPLVMVRKSVWELGMEFFDNWEPARLLAPEGAKWITKKKKVKGVRPDVNHIENEKLGRKEVIYNVPDDVPQKKGKKEKEPGEWFVEVTEPEPHCWKTMESLTDNEKYRLLKKVLNCEVVWVQIGSASLAKQGKLGM</sequence>
<dbReference type="Proteomes" id="UP000265515">
    <property type="component" value="Unassembled WGS sequence"/>
</dbReference>
<dbReference type="EMBL" id="BFEA01000060">
    <property type="protein sequence ID" value="GBG65264.1"/>
    <property type="molecule type" value="Genomic_DNA"/>
</dbReference>
<name>A0A388K5D1_CHABU</name>
<dbReference type="AlphaFoldDB" id="A0A388K5D1"/>
<proteinExistence type="predicted"/>
<dbReference type="Gramene" id="GBG65264">
    <property type="protein sequence ID" value="GBG65264"/>
    <property type="gene ID" value="CBR_g50306"/>
</dbReference>
<keyword evidence="2" id="KW-1185">Reference proteome</keyword>
<evidence type="ECO:0000313" key="2">
    <source>
        <dbReference type="Proteomes" id="UP000265515"/>
    </source>
</evidence>
<gene>
    <name evidence="1" type="ORF">CBR_g50306</name>
</gene>
<protein>
    <submittedName>
        <fullName evidence="1">Uncharacterized protein</fullName>
    </submittedName>
</protein>
<organism evidence="1 2">
    <name type="scientific">Chara braunii</name>
    <name type="common">Braun's stonewort</name>
    <dbReference type="NCBI Taxonomy" id="69332"/>
    <lineage>
        <taxon>Eukaryota</taxon>
        <taxon>Viridiplantae</taxon>
        <taxon>Streptophyta</taxon>
        <taxon>Charophyceae</taxon>
        <taxon>Charales</taxon>
        <taxon>Characeae</taxon>
        <taxon>Chara</taxon>
    </lineage>
</organism>